<keyword evidence="5" id="KW-0694">RNA-binding</keyword>
<dbReference type="SMART" id="SM00358">
    <property type="entry name" value="DSRM"/>
    <property type="match status" value="1"/>
</dbReference>
<proteinExistence type="inferred from homology"/>
<feature type="region of interest" description="Disordered" evidence="6">
    <location>
        <begin position="209"/>
        <end position="239"/>
    </location>
</feature>
<dbReference type="NCBIfam" id="TIGR02191">
    <property type="entry name" value="RNaseIII"/>
    <property type="match status" value="1"/>
</dbReference>
<dbReference type="CDD" id="cd00593">
    <property type="entry name" value="RIBOc"/>
    <property type="match status" value="1"/>
</dbReference>
<evidence type="ECO:0000256" key="1">
    <source>
        <dbReference type="ARBA" id="ARBA00010183"/>
    </source>
</evidence>
<dbReference type="InterPro" id="IPR036389">
    <property type="entry name" value="RNase_III_sf"/>
</dbReference>
<dbReference type="HAMAP" id="MF_00104">
    <property type="entry name" value="RNase_III"/>
    <property type="match status" value="1"/>
</dbReference>
<dbReference type="Gene3D" id="1.10.1520.10">
    <property type="entry name" value="Ribonuclease III domain"/>
    <property type="match status" value="1"/>
</dbReference>
<evidence type="ECO:0000256" key="6">
    <source>
        <dbReference type="SAM" id="MobiDB-lite"/>
    </source>
</evidence>
<evidence type="ECO:0000259" key="7">
    <source>
        <dbReference type="PROSITE" id="PS50137"/>
    </source>
</evidence>
<dbReference type="InterPro" id="IPR000999">
    <property type="entry name" value="RNase_III_dom"/>
</dbReference>
<evidence type="ECO:0000256" key="4">
    <source>
        <dbReference type="ARBA" id="ARBA00022801"/>
    </source>
</evidence>
<protein>
    <submittedName>
        <fullName evidence="9">Ribonuclease iii</fullName>
        <ecNumber evidence="9">3.1.26.3</ecNumber>
    </submittedName>
</protein>
<keyword evidence="3" id="KW-0255">Endonuclease</keyword>
<keyword evidence="2" id="KW-0540">Nuclease</keyword>
<dbReference type="PANTHER" id="PTHR11207:SF0">
    <property type="entry name" value="RIBONUCLEASE 3"/>
    <property type="match status" value="1"/>
</dbReference>
<dbReference type="SUPFAM" id="SSF54768">
    <property type="entry name" value="dsRNA-binding domain-like"/>
    <property type="match status" value="1"/>
</dbReference>
<reference evidence="9" key="1">
    <citation type="journal article" date="2015" name="Proc. Natl. Acad. Sci. U.S.A.">
        <title>Networks of energetic and metabolic interactions define dynamics in microbial communities.</title>
        <authorList>
            <person name="Embree M."/>
            <person name="Liu J.K."/>
            <person name="Al-Bassam M.M."/>
            <person name="Zengler K."/>
        </authorList>
    </citation>
    <scope>NUCLEOTIDE SEQUENCE</scope>
</reference>
<evidence type="ECO:0000256" key="3">
    <source>
        <dbReference type="ARBA" id="ARBA00022759"/>
    </source>
</evidence>
<evidence type="ECO:0000256" key="5">
    <source>
        <dbReference type="ARBA" id="ARBA00022884"/>
    </source>
</evidence>
<feature type="domain" description="DRBM" evidence="7">
    <location>
        <begin position="165"/>
        <end position="234"/>
    </location>
</feature>
<dbReference type="AlphaFoldDB" id="A0A0W8EKX8"/>
<dbReference type="CDD" id="cd10845">
    <property type="entry name" value="DSRM_RNAse_III_family"/>
    <property type="match status" value="1"/>
</dbReference>
<dbReference type="InterPro" id="IPR014720">
    <property type="entry name" value="dsRBD_dom"/>
</dbReference>
<dbReference type="PROSITE" id="PS50137">
    <property type="entry name" value="DS_RBD"/>
    <property type="match status" value="1"/>
</dbReference>
<dbReference type="PANTHER" id="PTHR11207">
    <property type="entry name" value="RIBONUCLEASE III"/>
    <property type="match status" value="1"/>
</dbReference>
<dbReference type="PROSITE" id="PS00517">
    <property type="entry name" value="RNASE_3_1"/>
    <property type="match status" value="1"/>
</dbReference>
<dbReference type="SMART" id="SM00535">
    <property type="entry name" value="RIBOc"/>
    <property type="match status" value="1"/>
</dbReference>
<dbReference type="InterPro" id="IPR011907">
    <property type="entry name" value="RNase_III"/>
</dbReference>
<feature type="domain" description="RNase III" evidence="8">
    <location>
        <begin position="11"/>
        <end position="141"/>
    </location>
</feature>
<dbReference type="EMBL" id="LNQE01001752">
    <property type="protein sequence ID" value="KUG09253.1"/>
    <property type="molecule type" value="Genomic_DNA"/>
</dbReference>
<dbReference type="PROSITE" id="PS50142">
    <property type="entry name" value="RNASE_3_2"/>
    <property type="match status" value="1"/>
</dbReference>
<dbReference type="GO" id="GO:0003725">
    <property type="term" value="F:double-stranded RNA binding"/>
    <property type="evidence" value="ECO:0007669"/>
    <property type="project" value="TreeGrafter"/>
</dbReference>
<dbReference type="GO" id="GO:0004525">
    <property type="term" value="F:ribonuclease III activity"/>
    <property type="evidence" value="ECO:0007669"/>
    <property type="project" value="UniProtKB-EC"/>
</dbReference>
<dbReference type="GO" id="GO:0006364">
    <property type="term" value="P:rRNA processing"/>
    <property type="evidence" value="ECO:0007669"/>
    <property type="project" value="InterPro"/>
</dbReference>
<evidence type="ECO:0000259" key="8">
    <source>
        <dbReference type="PROSITE" id="PS50142"/>
    </source>
</evidence>
<name>A0A0W8EKX8_9ZZZZ</name>
<organism evidence="9">
    <name type="scientific">hydrocarbon metagenome</name>
    <dbReference type="NCBI Taxonomy" id="938273"/>
    <lineage>
        <taxon>unclassified sequences</taxon>
        <taxon>metagenomes</taxon>
        <taxon>ecological metagenomes</taxon>
    </lineage>
</organism>
<dbReference type="Pfam" id="PF14622">
    <property type="entry name" value="Ribonucleas_3_3"/>
    <property type="match status" value="1"/>
</dbReference>
<keyword evidence="4 9" id="KW-0378">Hydrolase</keyword>
<dbReference type="Gene3D" id="3.30.160.20">
    <property type="match status" value="1"/>
</dbReference>
<gene>
    <name evidence="9" type="ORF">ASZ90_016626</name>
</gene>
<dbReference type="EC" id="3.1.26.3" evidence="9"/>
<dbReference type="SUPFAM" id="SSF69065">
    <property type="entry name" value="RNase III domain-like"/>
    <property type="match status" value="1"/>
</dbReference>
<comment type="caution">
    <text evidence="9">The sequence shown here is derived from an EMBL/GenBank/DDBJ whole genome shotgun (WGS) entry which is preliminary data.</text>
</comment>
<comment type="similarity">
    <text evidence="1">Belongs to the ribonuclease III family.</text>
</comment>
<sequence length="239" mass="26198">MQEDTDRQAAIRRFLGRPEIGRAHVPAASLAWYDAALTHRSYAQEQGDSGQYPDNERLEFLGDRVLNLVVAEILFRGSGDPEGILSARMEFARNQNLAAMIATAGIGFTDMIRVGCRQEKTPGIIAGALEAFIAALYLDAGLESAKNMVYSLFSDDILNYSTEKNYKKELQEHLQKRGMPLPVYELVERDGDDHAPVFSYVVAVGDIPLGRGRGKNKGEATQEAARAALKQVKKSGGPP</sequence>
<accession>A0A0W8EKX8</accession>
<evidence type="ECO:0000313" key="9">
    <source>
        <dbReference type="EMBL" id="KUG09253.1"/>
    </source>
</evidence>
<dbReference type="Pfam" id="PF00035">
    <property type="entry name" value="dsrm"/>
    <property type="match status" value="1"/>
</dbReference>
<dbReference type="GO" id="GO:0010468">
    <property type="term" value="P:regulation of gene expression"/>
    <property type="evidence" value="ECO:0007669"/>
    <property type="project" value="TreeGrafter"/>
</dbReference>
<evidence type="ECO:0000256" key="2">
    <source>
        <dbReference type="ARBA" id="ARBA00022722"/>
    </source>
</evidence>